<dbReference type="VEuPathDB" id="FungiDB:HMPREF1120_06532"/>
<name>H6C4U5_EXODN</name>
<protein>
    <submittedName>
        <fullName evidence="1">Uncharacterized protein</fullName>
    </submittedName>
</protein>
<organism evidence="1 2">
    <name type="scientific">Exophiala dermatitidis (strain ATCC 34100 / CBS 525.76 / NIH/UT8656)</name>
    <name type="common">Black yeast</name>
    <name type="synonym">Wangiella dermatitidis</name>
    <dbReference type="NCBI Taxonomy" id="858893"/>
    <lineage>
        <taxon>Eukaryota</taxon>
        <taxon>Fungi</taxon>
        <taxon>Dikarya</taxon>
        <taxon>Ascomycota</taxon>
        <taxon>Pezizomycotina</taxon>
        <taxon>Eurotiomycetes</taxon>
        <taxon>Chaetothyriomycetidae</taxon>
        <taxon>Chaetothyriales</taxon>
        <taxon>Herpotrichiellaceae</taxon>
        <taxon>Exophiala</taxon>
    </lineage>
</organism>
<dbReference type="RefSeq" id="XP_009158983.1">
    <property type="nucleotide sequence ID" value="XM_009160735.1"/>
</dbReference>
<dbReference type="GeneID" id="20311171"/>
<dbReference type="AlphaFoldDB" id="H6C4U5"/>
<reference evidence="1" key="1">
    <citation type="submission" date="2011-07" db="EMBL/GenBank/DDBJ databases">
        <title>The Genome Sequence of Exophiala (Wangiella) dermatitidis NIH/UT8656.</title>
        <authorList>
            <consortium name="The Broad Institute Genome Sequencing Platform"/>
            <person name="Cuomo C."/>
            <person name="Wang Z."/>
            <person name="Hunicke-Smith S."/>
            <person name="Szanislo P.J."/>
            <person name="Earl A."/>
            <person name="Young S.K."/>
            <person name="Zeng Q."/>
            <person name="Gargeya S."/>
            <person name="Fitzgerald M."/>
            <person name="Haas B."/>
            <person name="Abouelleil A."/>
            <person name="Alvarado L."/>
            <person name="Arachchi H.M."/>
            <person name="Berlin A."/>
            <person name="Brown A."/>
            <person name="Chapman S.B."/>
            <person name="Chen Z."/>
            <person name="Dunbar C."/>
            <person name="Freedman E."/>
            <person name="Gearin G."/>
            <person name="Gellesch M."/>
            <person name="Goldberg J."/>
            <person name="Griggs A."/>
            <person name="Gujja S."/>
            <person name="Heiman D."/>
            <person name="Howarth C."/>
            <person name="Larson L."/>
            <person name="Lui A."/>
            <person name="MacDonald P.J.P."/>
            <person name="Montmayeur A."/>
            <person name="Murphy C."/>
            <person name="Neiman D."/>
            <person name="Pearson M."/>
            <person name="Priest M."/>
            <person name="Roberts A."/>
            <person name="Saif S."/>
            <person name="Shea T."/>
            <person name="Shenoy N."/>
            <person name="Sisk P."/>
            <person name="Stolte C."/>
            <person name="Sykes S."/>
            <person name="Wortman J."/>
            <person name="Nusbaum C."/>
            <person name="Birren B."/>
        </authorList>
    </citation>
    <scope>NUCLEOTIDE SEQUENCE</scope>
    <source>
        <strain evidence="1">NIH/UT8656</strain>
    </source>
</reference>
<gene>
    <name evidence="1" type="ORF">HMPREF1120_06532</name>
</gene>
<dbReference type="HOGENOM" id="CLU_1447682_0_0_1"/>
<dbReference type="Proteomes" id="UP000007304">
    <property type="component" value="Unassembled WGS sequence"/>
</dbReference>
<sequence>MDNVAKITDSVVVAQVVQVLGARRTSHDRNVILTLDIVHIVVVGPRRTGLGLNGNLTLDRVIYPNVIELLTGSVNQFDMLTLGIRDTPLDLTSFQKPCSDSLEHELEGRRATDPAFEPLLVLRKQLSSLFENLHHDLPADSLKAFIFCLLFKERLEAAFDGAAGFLGKLRSVFICQEPEVGGEQLSH</sequence>
<dbReference type="InParanoid" id="H6C4U5"/>
<dbReference type="EMBL" id="JH226134">
    <property type="protein sequence ID" value="EHY58522.1"/>
    <property type="molecule type" value="Genomic_DNA"/>
</dbReference>
<evidence type="ECO:0000313" key="2">
    <source>
        <dbReference type="Proteomes" id="UP000007304"/>
    </source>
</evidence>
<proteinExistence type="predicted"/>
<evidence type="ECO:0000313" key="1">
    <source>
        <dbReference type="EMBL" id="EHY58522.1"/>
    </source>
</evidence>
<accession>H6C4U5</accession>
<keyword evidence="2" id="KW-1185">Reference proteome</keyword>